<dbReference type="Proteomes" id="UP000189966">
    <property type="component" value="Unassembled WGS sequence"/>
</dbReference>
<feature type="coiled-coil region" evidence="1">
    <location>
        <begin position="635"/>
        <end position="662"/>
    </location>
</feature>
<reference evidence="3 4" key="1">
    <citation type="submission" date="2017-02" db="EMBL/GenBank/DDBJ databases">
        <authorList>
            <person name="Peterson S.W."/>
        </authorList>
    </citation>
    <scope>NUCLEOTIDE SEQUENCE [LARGE SCALE GENOMIC DNA]</scope>
    <source>
        <strain evidence="4">type strain: NCCB 100098</strain>
    </source>
</reference>
<dbReference type="InterPro" id="IPR027417">
    <property type="entry name" value="P-loop_NTPase"/>
</dbReference>
<sequence length="1265" mass="142803">MKILALRGENLASLQTKFEIDFAGGRLGEAGLFAITGKTGAGKSTLLDAICLALYDRIPRLQSNKKNDAEIGRDDDDNRIKANDVRSILSRGKAEGFAEVDFIANDGSHWRTHWQVRRARGRAEGKMQAAEQWLENIETGQRFAGKKQELQAEIERLIGLSFDQFRRAVMLPQGEFAAFLKAGADERATLLERMTGGEIYGRLSMAAYKRSAEEKQKLVQLQDKLGDVALLTDEQKLALNSQLEVVRQQVNTQQQQLEQLKQHQDVMLTAVKLQLRITDSEQQLQQAEYIQQQAAPRYIELQQYEQALPARGDFTLLAQAKQQVSKWTVTEQQSSATLKDNHQQQVQLQASTEQCQQLLTQKQQVFNALEPKLKQAATIEQQHHGLQLQRDELQLQVSQLTNALALNREQLLKQQQQQQASQQQYQQLVVELETTQAVKALAEQHNAIKDNVNQFQQAQTDIVQLQANIKQRQITLTTITQQQADLEQQLSGFVAQQQQLTVQVAAHDLAQLEQIQDQQRQDYSAYQQCNSQLKDSLYGLDKWHGQLQQRDKLQLQQQALAVTITNNQHRLTVLAPELLQLDAQYKEVDHQLTQSRAVMNLTDYRDQLIEGEACPLCGALEHPYQQHNPQVATIISQQQQRLQQLAQQLQDVHAEQRQLTQTITQDQHTQTELAQEIDGLNANIQTLVSQQQCHWSDLMALDLDAITLAEISLSAVSDVAQLAHYQANWSQAQDDAIAQMQTIKTQGEQRKKLITEVKQQQQQLLQLGHQQAELKETYHQLSQQQTQAQEQQKALVSQCESQQKVYEQRQQALNAIYGNDTWLTVLSQQGKNSFIAELEQQIAQYQTNVNQQQQLEKQLAERAPVLAQLISGVEHNEQQLQTMTNKDHQLTQQQTLYWQQRLDLIGEQSLDVIENKAKAELEYQQQQLQQQQTLLNQLAEAMAANEAHHHHAQQQLVEANQAQQQLQQTWGNWLEKLALTEPELTALLSKDDAWLQQQRAELKQIEQVLSASQTVLKERQQADADHQPLVELATGWFTAHDISNDASSQQQTMTEWLTQKQHCDDQVFQLRQQLVHAEQAEQQAGDLRSALATQQTQTELWLQMNELIGSATGNKFRTLAQGLTLQQLVLAANEHLQDLAPRYALQPVPGCPLALQVIDHDMGDEVRSVESLSGGESFLVSLSLALALASLAADTRQLGSLFIDEGFGTLDPDSLEMALACLDALQADGRQIGVISHVGTLVERIGIQVAVEAIGGGRSQIVIKG</sequence>
<gene>
    <name evidence="3" type="primary">sbcC</name>
    <name evidence="3" type="ORF">CZ809_03635</name>
</gene>
<dbReference type="PANTHER" id="PTHR32114">
    <property type="entry name" value="ABC TRANSPORTER ABCH.3"/>
    <property type="match status" value="1"/>
</dbReference>
<dbReference type="GO" id="GO:0006302">
    <property type="term" value="P:double-strand break repair"/>
    <property type="evidence" value="ECO:0007669"/>
    <property type="project" value="InterPro"/>
</dbReference>
<dbReference type="GO" id="GO:0016887">
    <property type="term" value="F:ATP hydrolysis activity"/>
    <property type="evidence" value="ECO:0007669"/>
    <property type="project" value="InterPro"/>
</dbReference>
<evidence type="ECO:0000313" key="3">
    <source>
        <dbReference type="EMBL" id="SKC34028.1"/>
    </source>
</evidence>
<feature type="coiled-coil region" evidence="1">
    <location>
        <begin position="835"/>
        <end position="862"/>
    </location>
</feature>
<feature type="coiled-coil region" evidence="1">
    <location>
        <begin position="743"/>
        <end position="791"/>
    </location>
</feature>
<proteinExistence type="predicted"/>
<feature type="domain" description="Rad50/SbcC-type AAA" evidence="2">
    <location>
        <begin position="6"/>
        <end position="262"/>
    </location>
</feature>
<dbReference type="SUPFAM" id="SSF52540">
    <property type="entry name" value="P-loop containing nucleoside triphosphate hydrolases"/>
    <property type="match status" value="1"/>
</dbReference>
<dbReference type="Gene3D" id="3.40.50.300">
    <property type="entry name" value="P-loop containing nucleotide triphosphate hydrolases"/>
    <property type="match status" value="2"/>
</dbReference>
<dbReference type="AlphaFoldDB" id="A0A1T5I4J0"/>
<evidence type="ECO:0000313" key="4">
    <source>
        <dbReference type="Proteomes" id="UP000189966"/>
    </source>
</evidence>
<protein>
    <submittedName>
        <fullName evidence="3">Nuclease SbcCD subunit C</fullName>
    </submittedName>
</protein>
<name>A0A1T5I4J0_9GAMM</name>
<feature type="coiled-coil region" evidence="1">
    <location>
        <begin position="921"/>
        <end position="969"/>
    </location>
</feature>
<accession>A0A1T5I4J0</accession>
<dbReference type="InterPro" id="IPR038729">
    <property type="entry name" value="Rad50/SbcC_AAA"/>
</dbReference>
<organism evidence="3 4">
    <name type="scientific">Photobacterium piscicola</name>
    <dbReference type="NCBI Taxonomy" id="1378299"/>
    <lineage>
        <taxon>Bacteria</taxon>
        <taxon>Pseudomonadati</taxon>
        <taxon>Pseudomonadota</taxon>
        <taxon>Gammaproteobacteria</taxon>
        <taxon>Vibrionales</taxon>
        <taxon>Vibrionaceae</taxon>
        <taxon>Photobacterium</taxon>
    </lineage>
</organism>
<dbReference type="Pfam" id="PF13476">
    <property type="entry name" value="AAA_23"/>
    <property type="match status" value="1"/>
</dbReference>
<evidence type="ECO:0000256" key="1">
    <source>
        <dbReference type="SAM" id="Coils"/>
    </source>
</evidence>
<dbReference type="Pfam" id="PF13558">
    <property type="entry name" value="SbcC_Walker_B"/>
    <property type="match status" value="1"/>
</dbReference>
<dbReference type="PANTHER" id="PTHR32114:SF2">
    <property type="entry name" value="ABC TRANSPORTER ABCH.3"/>
    <property type="match status" value="1"/>
</dbReference>
<dbReference type="EMBL" id="FUZI01000011">
    <property type="protein sequence ID" value="SKC34028.1"/>
    <property type="molecule type" value="Genomic_DNA"/>
</dbReference>
<feature type="coiled-coil region" evidence="1">
    <location>
        <begin position="376"/>
        <end position="410"/>
    </location>
</feature>
<evidence type="ECO:0000259" key="2">
    <source>
        <dbReference type="Pfam" id="PF13476"/>
    </source>
</evidence>
<dbReference type="OrthoDB" id="9795626at2"/>
<keyword evidence="1" id="KW-0175">Coiled coil</keyword>
<dbReference type="RefSeq" id="WP_080158944.1">
    <property type="nucleotide sequence ID" value="NZ_FUZI01000011.1"/>
</dbReference>
<feature type="coiled-coil region" evidence="1">
    <location>
        <begin position="438"/>
        <end position="468"/>
    </location>
</feature>